<dbReference type="CDD" id="cd16917">
    <property type="entry name" value="HATPase_UhpB-NarQ-NarX-like"/>
    <property type="match status" value="1"/>
</dbReference>
<dbReference type="GO" id="GO:0004673">
    <property type="term" value="F:protein histidine kinase activity"/>
    <property type="evidence" value="ECO:0007669"/>
    <property type="project" value="UniProtKB-EC"/>
</dbReference>
<name>A0A2T1N811_9FLAO</name>
<evidence type="ECO:0000256" key="2">
    <source>
        <dbReference type="ARBA" id="ARBA00012438"/>
    </source>
</evidence>
<evidence type="ECO:0000256" key="6">
    <source>
        <dbReference type="SAM" id="Phobius"/>
    </source>
</evidence>
<dbReference type="SUPFAM" id="SSF55874">
    <property type="entry name" value="ATPase domain of HSP90 chaperone/DNA topoisomerase II/histidine kinase"/>
    <property type="match status" value="1"/>
</dbReference>
<keyword evidence="6" id="KW-1133">Transmembrane helix</keyword>
<dbReference type="AlphaFoldDB" id="A0A2T1N811"/>
<keyword evidence="9" id="KW-1185">Reference proteome</keyword>
<evidence type="ECO:0000313" key="8">
    <source>
        <dbReference type="EMBL" id="PSG88005.1"/>
    </source>
</evidence>
<organism evidence="8 9">
    <name type="scientific">Mesoflavibacter zeaxanthinifaciens subsp. sabulilitoris</name>
    <dbReference type="NCBI Taxonomy" id="1520893"/>
    <lineage>
        <taxon>Bacteria</taxon>
        <taxon>Pseudomonadati</taxon>
        <taxon>Bacteroidota</taxon>
        <taxon>Flavobacteriia</taxon>
        <taxon>Flavobacteriales</taxon>
        <taxon>Flavobacteriaceae</taxon>
        <taxon>Mesoflavibacter</taxon>
    </lineage>
</organism>
<keyword evidence="4 8" id="KW-0418">Kinase</keyword>
<dbReference type="InterPro" id="IPR005467">
    <property type="entry name" value="His_kinase_dom"/>
</dbReference>
<keyword evidence="6" id="KW-0472">Membrane</keyword>
<protein>
    <recommendedName>
        <fullName evidence="2">histidine kinase</fullName>
        <ecNumber evidence="2">2.7.13.3</ecNumber>
    </recommendedName>
</protein>
<evidence type="ECO:0000256" key="4">
    <source>
        <dbReference type="ARBA" id="ARBA00022777"/>
    </source>
</evidence>
<dbReference type="PRINTS" id="PR00344">
    <property type="entry name" value="BCTRLSENSOR"/>
</dbReference>
<dbReference type="SUPFAM" id="SSF48452">
    <property type="entry name" value="TPR-like"/>
    <property type="match status" value="1"/>
</dbReference>
<comment type="caution">
    <text evidence="8">The sequence shown here is derived from an EMBL/GenBank/DDBJ whole genome shotgun (WGS) entry which is preliminary data.</text>
</comment>
<proteinExistence type="predicted"/>
<dbReference type="EC" id="2.7.13.3" evidence="2"/>
<accession>A0A2T1N811</accession>
<dbReference type="InterPro" id="IPR004358">
    <property type="entry name" value="Sig_transdc_His_kin-like_C"/>
</dbReference>
<evidence type="ECO:0000256" key="1">
    <source>
        <dbReference type="ARBA" id="ARBA00000085"/>
    </source>
</evidence>
<dbReference type="Gene3D" id="1.20.5.1930">
    <property type="match status" value="1"/>
</dbReference>
<sequence>MLKILKLRKQANNSDLNISKRFEYAREAISLSKKYDKDSTVLASNRVLSWLFIVSGQYDSLYRVNKENLKISTRIKDSLKMAYANNNLGFYFAESNKNDSAYYYYYNARKLYELLKDIQNESNIILNMANIQESERDYIGAEINAIKGIEIAKTLPISDGNNLNLWAFNNLIGIVSSKVKRFDKSIEYHNKALEYAEKLKAEKYKYYKDFSEMNIAIVHRRKGDYDKTIQVLNNIKNLETLKEEDPQTYVSIISNLAYAKFLKGNFVSEEIENTFKTAYKFSIDQDIKVEQSIIASFISELYLHQKQIDSAQKYANIAYNKANEVGENQTVLDALILKAKTETGEQSKAYLYEHIRLNDSLISKERTNRNKFARIEFETDEILQEKEQISKQRQWLIFISVGLLGVLFFLYIIKSQREKNKELQLQKQQQEANEEIYKLMLSQQEKIDEARSVEKNRISQEMHDGILGRLFGARLSLDSLNLVNTQDAISKRSKYISELKNIEDDIRKVSHELNSDFVNQSGYFNMVNNLVETQMTAYNIDYTFKADSNINWDMLDNKIKIHLYRILQETMQNIYKHAESTLVDIEFYLDKNKLNLKITDNGVGFDQTKTKNGIGLKNIKDRLKEINGFFNVTSQINKGTSVTITVPNI</sequence>
<dbReference type="InterPro" id="IPR036890">
    <property type="entry name" value="HATPase_C_sf"/>
</dbReference>
<evidence type="ECO:0000259" key="7">
    <source>
        <dbReference type="PROSITE" id="PS50109"/>
    </source>
</evidence>
<dbReference type="InterPro" id="IPR050482">
    <property type="entry name" value="Sensor_HK_TwoCompSys"/>
</dbReference>
<evidence type="ECO:0000256" key="3">
    <source>
        <dbReference type="ARBA" id="ARBA00022679"/>
    </source>
</evidence>
<dbReference type="OrthoDB" id="977000at2"/>
<dbReference type="InterPro" id="IPR011990">
    <property type="entry name" value="TPR-like_helical_dom_sf"/>
</dbReference>
<dbReference type="Proteomes" id="UP000238430">
    <property type="component" value="Unassembled WGS sequence"/>
</dbReference>
<keyword evidence="3" id="KW-0808">Transferase</keyword>
<feature type="transmembrane region" description="Helical" evidence="6">
    <location>
        <begin position="395"/>
        <end position="413"/>
    </location>
</feature>
<dbReference type="InterPro" id="IPR003594">
    <property type="entry name" value="HATPase_dom"/>
</dbReference>
<comment type="catalytic activity">
    <reaction evidence="1">
        <text>ATP + protein L-histidine = ADP + protein N-phospho-L-histidine.</text>
        <dbReference type="EC" id="2.7.13.3"/>
    </reaction>
</comment>
<evidence type="ECO:0000313" key="9">
    <source>
        <dbReference type="Proteomes" id="UP000238430"/>
    </source>
</evidence>
<feature type="domain" description="Histidine kinase" evidence="7">
    <location>
        <begin position="563"/>
        <end position="649"/>
    </location>
</feature>
<gene>
    <name evidence="8" type="ORF">C7H61_11150</name>
</gene>
<dbReference type="GO" id="GO:0000160">
    <property type="term" value="P:phosphorelay signal transduction system"/>
    <property type="evidence" value="ECO:0007669"/>
    <property type="project" value="UniProtKB-KW"/>
</dbReference>
<dbReference type="Gene3D" id="3.30.565.10">
    <property type="entry name" value="Histidine kinase-like ATPase, C-terminal domain"/>
    <property type="match status" value="1"/>
</dbReference>
<evidence type="ECO:0000256" key="5">
    <source>
        <dbReference type="ARBA" id="ARBA00023012"/>
    </source>
</evidence>
<keyword evidence="6" id="KW-0812">Transmembrane</keyword>
<dbReference type="Pfam" id="PF02518">
    <property type="entry name" value="HATPase_c"/>
    <property type="match status" value="1"/>
</dbReference>
<dbReference type="EMBL" id="PXOT01000025">
    <property type="protein sequence ID" value="PSG88005.1"/>
    <property type="molecule type" value="Genomic_DNA"/>
</dbReference>
<dbReference type="PROSITE" id="PS50109">
    <property type="entry name" value="HIS_KIN"/>
    <property type="match status" value="1"/>
</dbReference>
<dbReference type="Gene3D" id="1.25.40.10">
    <property type="entry name" value="Tetratricopeptide repeat domain"/>
    <property type="match status" value="2"/>
</dbReference>
<dbReference type="PANTHER" id="PTHR24421">
    <property type="entry name" value="NITRATE/NITRITE SENSOR PROTEIN NARX-RELATED"/>
    <property type="match status" value="1"/>
</dbReference>
<keyword evidence="5" id="KW-0902">Two-component regulatory system</keyword>
<reference evidence="8 9" key="1">
    <citation type="submission" date="2018-03" db="EMBL/GenBank/DDBJ databases">
        <title>Mesoflavibacter sp. HG37 and Mesoflavibacter sp. HG96 sp.nov., two marine bacteria isolated from seawater of Western Pacific Ocean.</title>
        <authorList>
            <person name="Cheng H."/>
            <person name="Wu Y.-H."/>
            <person name="Guo L.-L."/>
            <person name="Xu X.-W."/>
        </authorList>
    </citation>
    <scope>NUCLEOTIDE SEQUENCE [LARGE SCALE GENOMIC DNA]</scope>
    <source>
        <strain evidence="8 9">KCTC 42117</strain>
    </source>
</reference>